<dbReference type="InterPro" id="IPR036249">
    <property type="entry name" value="Thioredoxin-like_sf"/>
</dbReference>
<dbReference type="CDD" id="cd03024">
    <property type="entry name" value="DsbA_FrnE"/>
    <property type="match status" value="1"/>
</dbReference>
<keyword evidence="2" id="KW-0413">Isomerase</keyword>
<feature type="domain" description="DSBA-like thioredoxin" evidence="1">
    <location>
        <begin position="3"/>
        <end position="204"/>
    </location>
</feature>
<dbReference type="RefSeq" id="WP_209862179.1">
    <property type="nucleotide sequence ID" value="NZ_JAGGLD010000003.1"/>
</dbReference>
<keyword evidence="3" id="KW-1185">Reference proteome</keyword>
<name>A0ABS4JHN1_9BACL</name>
<dbReference type="GO" id="GO:0016853">
    <property type="term" value="F:isomerase activity"/>
    <property type="evidence" value="ECO:0007669"/>
    <property type="project" value="UniProtKB-KW"/>
</dbReference>
<dbReference type="Pfam" id="PF01323">
    <property type="entry name" value="DSBA"/>
    <property type="match status" value="1"/>
</dbReference>
<dbReference type="PANTHER" id="PTHR13887">
    <property type="entry name" value="GLUTATHIONE S-TRANSFERASE KAPPA"/>
    <property type="match status" value="1"/>
</dbReference>
<dbReference type="SUPFAM" id="SSF52833">
    <property type="entry name" value="Thioredoxin-like"/>
    <property type="match status" value="1"/>
</dbReference>
<evidence type="ECO:0000313" key="2">
    <source>
        <dbReference type="EMBL" id="MBP2001230.1"/>
    </source>
</evidence>
<accession>A0ABS4JHN1</accession>
<dbReference type="Gene3D" id="3.40.30.10">
    <property type="entry name" value="Glutaredoxin"/>
    <property type="match status" value="1"/>
</dbReference>
<gene>
    <name evidence="2" type="ORF">J2Z69_002273</name>
</gene>
<organism evidence="2 3">
    <name type="scientific">Paenibacillus shirakamiensis</name>
    <dbReference type="NCBI Taxonomy" id="1265935"/>
    <lineage>
        <taxon>Bacteria</taxon>
        <taxon>Bacillati</taxon>
        <taxon>Bacillota</taxon>
        <taxon>Bacilli</taxon>
        <taxon>Bacillales</taxon>
        <taxon>Paenibacillaceae</taxon>
        <taxon>Paenibacillus</taxon>
    </lineage>
</organism>
<proteinExistence type="predicted"/>
<dbReference type="PANTHER" id="PTHR13887:SF41">
    <property type="entry name" value="THIOREDOXIN SUPERFAMILY PROTEIN"/>
    <property type="match status" value="1"/>
</dbReference>
<sequence length="211" mass="23697">MKVEIWSDYACPFCYIGKRRFEEALEQFPDRDQVEVVYRSFELDPTAPLRVEQDIHDMLASKYGMPREQAIATNHNVTAQAKSVGLEYNLDTMILTNTLDAHRLTHLAAEQVLAKELNERLLRAYFTDSLNLGDHEVLADLAEEVGMNRTKALEVLASNQYTEAVRADEQEAGQLGIQGVPFFVMDRAYGVSGAQSLEVFLDALHKAAASE</sequence>
<evidence type="ECO:0000259" key="1">
    <source>
        <dbReference type="Pfam" id="PF01323"/>
    </source>
</evidence>
<reference evidence="2 3" key="1">
    <citation type="submission" date="2021-03" db="EMBL/GenBank/DDBJ databases">
        <title>Genomic Encyclopedia of Type Strains, Phase IV (KMG-IV): sequencing the most valuable type-strain genomes for metagenomic binning, comparative biology and taxonomic classification.</title>
        <authorList>
            <person name="Goeker M."/>
        </authorList>
    </citation>
    <scope>NUCLEOTIDE SEQUENCE [LARGE SCALE GENOMIC DNA]</scope>
    <source>
        <strain evidence="2 3">DSM 26806</strain>
    </source>
</reference>
<dbReference type="InterPro" id="IPR001853">
    <property type="entry name" value="DSBA-like_thioredoxin_dom"/>
</dbReference>
<comment type="caution">
    <text evidence="2">The sequence shown here is derived from an EMBL/GenBank/DDBJ whole genome shotgun (WGS) entry which is preliminary data.</text>
</comment>
<dbReference type="EMBL" id="JAGGLD010000003">
    <property type="protein sequence ID" value="MBP2001230.1"/>
    <property type="molecule type" value="Genomic_DNA"/>
</dbReference>
<dbReference type="Proteomes" id="UP001519288">
    <property type="component" value="Unassembled WGS sequence"/>
</dbReference>
<evidence type="ECO:0000313" key="3">
    <source>
        <dbReference type="Proteomes" id="UP001519288"/>
    </source>
</evidence>
<protein>
    <submittedName>
        <fullName evidence="2">DsbA family dithiol-disulfide isomerase</fullName>
    </submittedName>
</protein>